<dbReference type="PATRIC" id="fig|1357400.3.peg.2227"/>
<feature type="compositionally biased region" description="Low complexity" evidence="1">
    <location>
        <begin position="57"/>
        <end position="72"/>
    </location>
</feature>
<feature type="compositionally biased region" description="Polar residues" evidence="1">
    <location>
        <begin position="35"/>
        <end position="56"/>
    </location>
</feature>
<dbReference type="Gene3D" id="3.40.50.2020">
    <property type="match status" value="1"/>
</dbReference>
<comment type="caution">
    <text evidence="2">The sequence shown here is derived from an EMBL/GenBank/DDBJ whole genome shotgun (WGS) entry which is preliminary data.</text>
</comment>
<dbReference type="CDD" id="cd06223">
    <property type="entry name" value="PRTases_typeI"/>
    <property type="match status" value="1"/>
</dbReference>
<dbReference type="Proteomes" id="UP000018731">
    <property type="component" value="Unassembled WGS sequence"/>
</dbReference>
<dbReference type="eggNOG" id="COG1926">
    <property type="taxonomic scope" value="Bacteria"/>
</dbReference>
<evidence type="ECO:0000313" key="2">
    <source>
        <dbReference type="EMBL" id="ETD22857.1"/>
    </source>
</evidence>
<sequence length="345" mass="38583">MPSKIAQKHAKSSIKSAPKPTPKDINASDLDKDFASTQSSLESKNPTSTQNPSNAQKPSPTKTTKPLKPQDTLRSTKSTIQTLNQMSAKSFAQNLPQNLSQNLSNEARERSLHGLTNLATQLFENREDAFDKLYDMFVNQHIDSSQNIILSTSFDGLFFAHNLAHKLNSKLDLLFSAPIFAPMNDECEIASVSENMDIVLNEELIDSFDITLDYVYGEARRTYDEVLLPRIYKFRKGATLSDLSQKDVFLIDQGVESGITMSLAIKTCIQKKAKSIFILAPVISRDVAELLKSQSDMLICVASIDYFVSTEHYYKELKSLSEEEVLKIMSAHTKADKPEKSKESI</sequence>
<dbReference type="HOGENOM" id="CLU_803565_0_0_7"/>
<dbReference type="SUPFAM" id="SSF53271">
    <property type="entry name" value="PRTase-like"/>
    <property type="match status" value="1"/>
</dbReference>
<evidence type="ECO:0008006" key="4">
    <source>
        <dbReference type="Google" id="ProtNLM"/>
    </source>
</evidence>
<dbReference type="AlphaFoldDB" id="V8C710"/>
<dbReference type="Gene3D" id="3.30.1310.20">
    <property type="entry name" value="PRTase-like"/>
    <property type="match status" value="1"/>
</dbReference>
<gene>
    <name evidence="2" type="ORF">HMPREF2086_01656</name>
</gene>
<organism evidence="2 3">
    <name type="scientific">Helicobacter macacae MIT 99-5501</name>
    <dbReference type="NCBI Taxonomy" id="1357400"/>
    <lineage>
        <taxon>Bacteria</taxon>
        <taxon>Pseudomonadati</taxon>
        <taxon>Campylobacterota</taxon>
        <taxon>Epsilonproteobacteria</taxon>
        <taxon>Campylobacterales</taxon>
        <taxon>Helicobacteraceae</taxon>
        <taxon>Helicobacter</taxon>
    </lineage>
</organism>
<dbReference type="EMBL" id="AZJI01000007">
    <property type="protein sequence ID" value="ETD22857.1"/>
    <property type="molecule type" value="Genomic_DNA"/>
</dbReference>
<protein>
    <recommendedName>
        <fullName evidence="4">Phosphoribosyltransferase domain-containing protein</fullName>
    </recommendedName>
</protein>
<feature type="compositionally biased region" description="Basic residues" evidence="1">
    <location>
        <begin position="1"/>
        <end position="12"/>
    </location>
</feature>
<keyword evidence="3" id="KW-1185">Reference proteome</keyword>
<proteinExistence type="predicted"/>
<reference evidence="2 3" key="1">
    <citation type="journal article" date="2014" name="Genome Announc.">
        <title>Draft genome sequences of six enterohepatic helicobacter species isolated from humans and one from rhesus macaques.</title>
        <authorList>
            <person name="Shen Z."/>
            <person name="Sheh A."/>
            <person name="Young S.K."/>
            <person name="Abouelliel A."/>
            <person name="Ward D.V."/>
            <person name="Earl A.M."/>
            <person name="Fox J.G."/>
        </authorList>
    </citation>
    <scope>NUCLEOTIDE SEQUENCE [LARGE SCALE GENOMIC DNA]</scope>
    <source>
        <strain evidence="2 3">MIT 99-5501</strain>
    </source>
</reference>
<evidence type="ECO:0000256" key="1">
    <source>
        <dbReference type="SAM" id="MobiDB-lite"/>
    </source>
</evidence>
<feature type="region of interest" description="Disordered" evidence="1">
    <location>
        <begin position="1"/>
        <end position="75"/>
    </location>
</feature>
<name>V8C710_9HELI</name>
<dbReference type="InterPro" id="IPR029057">
    <property type="entry name" value="PRTase-like"/>
</dbReference>
<accession>V8C710</accession>
<dbReference type="RefSeq" id="WP_023928411.1">
    <property type="nucleotide sequence ID" value="NZ_KI669455.1"/>
</dbReference>
<evidence type="ECO:0000313" key="3">
    <source>
        <dbReference type="Proteomes" id="UP000018731"/>
    </source>
</evidence>
<dbReference type="STRING" id="1357400.HMPREF2086_01656"/>
<dbReference type="InterPro" id="IPR000836">
    <property type="entry name" value="PRTase_dom"/>
</dbReference>